<name>A0A6N4SPH0_CYTH3</name>
<evidence type="ECO:0000256" key="7">
    <source>
        <dbReference type="ARBA" id="ARBA00023136"/>
    </source>
</evidence>
<dbReference type="InterPro" id="IPR053259">
    <property type="entry name" value="Golvesin-related_Golgi"/>
</dbReference>
<keyword evidence="4" id="KW-0735">Signal-anchor</keyword>
<dbReference type="AlphaFoldDB" id="A0A6N4SPH0"/>
<dbReference type="GO" id="GO:0009247">
    <property type="term" value="P:glycolipid biosynthetic process"/>
    <property type="evidence" value="ECO:0007669"/>
    <property type="project" value="InterPro"/>
</dbReference>
<evidence type="ECO:0000313" key="9">
    <source>
        <dbReference type="EMBL" id="ABG58138.1"/>
    </source>
</evidence>
<dbReference type="OrthoDB" id="1407035at2"/>
<keyword evidence="8" id="KW-0325">Glycoprotein</keyword>
<dbReference type="Pfam" id="PF06990">
    <property type="entry name" value="Gal-3-0_sulfotr"/>
    <property type="match status" value="1"/>
</dbReference>
<dbReference type="EMBL" id="CP000383">
    <property type="protein sequence ID" value="ABG58138.1"/>
    <property type="molecule type" value="Genomic_DNA"/>
</dbReference>
<dbReference type="InterPro" id="IPR027417">
    <property type="entry name" value="P-loop_NTPase"/>
</dbReference>
<keyword evidence="5" id="KW-1133">Transmembrane helix</keyword>
<reference evidence="9 10" key="1">
    <citation type="journal article" date="2007" name="Appl. Environ. Microbiol.">
        <title>Genome sequence of the cellulolytic gliding bacterium Cytophaga hutchinsonii.</title>
        <authorList>
            <person name="Xie G."/>
            <person name="Bruce D.C."/>
            <person name="Challacombe J.F."/>
            <person name="Chertkov O."/>
            <person name="Detter J.C."/>
            <person name="Gilna P."/>
            <person name="Han C.S."/>
            <person name="Lucas S."/>
            <person name="Misra M."/>
            <person name="Myers G.L."/>
            <person name="Richardson P."/>
            <person name="Tapia R."/>
            <person name="Thayer N."/>
            <person name="Thompson L.S."/>
            <person name="Brettin T.S."/>
            <person name="Henrissat B."/>
            <person name="Wilson D.B."/>
            <person name="McBride M.J."/>
        </authorList>
    </citation>
    <scope>NUCLEOTIDE SEQUENCE [LARGE SCALE GENOMIC DNA]</scope>
    <source>
        <strain evidence="10">ATCC 33406 / DSM 1761 / CIP 103989 / NBRC 15051 / NCIMB 9469 / D465</strain>
    </source>
</reference>
<dbReference type="Gene3D" id="3.40.50.300">
    <property type="entry name" value="P-loop containing nucleotide triphosphate hydrolases"/>
    <property type="match status" value="1"/>
</dbReference>
<keyword evidence="10" id="KW-1185">Reference proteome</keyword>
<dbReference type="SUPFAM" id="SSF52540">
    <property type="entry name" value="P-loop containing nucleoside triphosphate hydrolases"/>
    <property type="match status" value="1"/>
</dbReference>
<evidence type="ECO:0000256" key="1">
    <source>
        <dbReference type="ARBA" id="ARBA00004323"/>
    </source>
</evidence>
<keyword evidence="3" id="KW-0812">Transmembrane</keyword>
<proteinExistence type="predicted"/>
<sequence>MSEPIIISIHNYKSAGVTFYSIIDRQFKKDEILNSDLLGMDDTYLMLSQADEKIINKIKIIHGHFPFGLDRLLPQKSTYITFLRNPIERLISDYYYCKDFALAHNHSYASTMSFKEYLSCSDILNIDNGQTRFVAGGENVPYGDNSIEMLNRAIENIEKRFSFVGITEKFDESLLIANAVFSWNQYYYTSKNITSSKSYDFDEETWELLRKRNFLDLQLYEYALKKHAGDLKKIPYVKLKMILLKTLKSLFVVTKSIYAPVKKRFFR</sequence>
<dbReference type="KEGG" id="chu:CHU_0855"/>
<evidence type="ECO:0000313" key="10">
    <source>
        <dbReference type="Proteomes" id="UP000001822"/>
    </source>
</evidence>
<gene>
    <name evidence="9" type="ordered locus">CHU_0855</name>
</gene>
<comment type="subcellular location">
    <subcellularLocation>
        <location evidence="1">Golgi apparatus membrane</location>
        <topology evidence="1">Single-pass type II membrane protein</topology>
    </subcellularLocation>
</comment>
<keyword evidence="7" id="KW-0472">Membrane</keyword>
<evidence type="ECO:0000256" key="8">
    <source>
        <dbReference type="ARBA" id="ARBA00023180"/>
    </source>
</evidence>
<dbReference type="GO" id="GO:0001733">
    <property type="term" value="F:galactosylceramide sulfotransferase activity"/>
    <property type="evidence" value="ECO:0007669"/>
    <property type="project" value="InterPro"/>
</dbReference>
<evidence type="ECO:0000256" key="6">
    <source>
        <dbReference type="ARBA" id="ARBA00023034"/>
    </source>
</evidence>
<organism evidence="9 10">
    <name type="scientific">Cytophaga hutchinsonii (strain ATCC 33406 / DSM 1761 / CIP 103989 / NBRC 15051 / NCIMB 9469 / D465)</name>
    <dbReference type="NCBI Taxonomy" id="269798"/>
    <lineage>
        <taxon>Bacteria</taxon>
        <taxon>Pseudomonadati</taxon>
        <taxon>Bacteroidota</taxon>
        <taxon>Cytophagia</taxon>
        <taxon>Cytophagales</taxon>
        <taxon>Cytophagaceae</taxon>
        <taxon>Cytophaga</taxon>
    </lineage>
</organism>
<keyword evidence="6" id="KW-0333">Golgi apparatus</keyword>
<dbReference type="Proteomes" id="UP000001822">
    <property type="component" value="Chromosome"/>
</dbReference>
<evidence type="ECO:0000256" key="5">
    <source>
        <dbReference type="ARBA" id="ARBA00022989"/>
    </source>
</evidence>
<dbReference type="InterPro" id="IPR009729">
    <property type="entry name" value="Gal-3-0_sulfotransfrase"/>
</dbReference>
<dbReference type="GO" id="GO:0016020">
    <property type="term" value="C:membrane"/>
    <property type="evidence" value="ECO:0007669"/>
    <property type="project" value="InterPro"/>
</dbReference>
<evidence type="ECO:0000256" key="2">
    <source>
        <dbReference type="ARBA" id="ARBA00022679"/>
    </source>
</evidence>
<evidence type="ECO:0000256" key="3">
    <source>
        <dbReference type="ARBA" id="ARBA00022692"/>
    </source>
</evidence>
<protein>
    <submittedName>
        <fullName evidence="9">Uncharacterized protein</fullName>
    </submittedName>
</protein>
<keyword evidence="2" id="KW-0808">Transferase</keyword>
<evidence type="ECO:0000256" key="4">
    <source>
        <dbReference type="ARBA" id="ARBA00022968"/>
    </source>
</evidence>
<dbReference type="PANTHER" id="PTHR32301">
    <property type="entry name" value="COUNTIN RECEPTOR CNR3-RELATED"/>
    <property type="match status" value="1"/>
</dbReference>
<dbReference type="RefSeq" id="WP_011584255.1">
    <property type="nucleotide sequence ID" value="NC_008255.1"/>
</dbReference>
<accession>A0A6N4SPH0</accession>
<dbReference type="PANTHER" id="PTHR32301:SF6">
    <property type="entry name" value="GOLVESIN-RELATED"/>
    <property type="match status" value="1"/>
</dbReference>